<dbReference type="InterPro" id="IPR000073">
    <property type="entry name" value="AB_hydrolase_1"/>
</dbReference>
<evidence type="ECO:0000259" key="1">
    <source>
        <dbReference type="Pfam" id="PF00561"/>
    </source>
</evidence>
<name>A0A2W5EQ49_9SPHI</name>
<dbReference type="GO" id="GO:0016747">
    <property type="term" value="F:acyltransferase activity, transferring groups other than amino-acyl groups"/>
    <property type="evidence" value="ECO:0007669"/>
    <property type="project" value="InterPro"/>
</dbReference>
<dbReference type="Pfam" id="PF00561">
    <property type="entry name" value="Abhydrolase_1"/>
    <property type="match status" value="1"/>
</dbReference>
<comment type="caution">
    <text evidence="2">The sequence shown here is derived from an EMBL/GenBank/DDBJ whole genome shotgun (WGS) entry which is preliminary data.</text>
</comment>
<evidence type="ECO:0000313" key="2">
    <source>
        <dbReference type="EMBL" id="PZP46165.1"/>
    </source>
</evidence>
<evidence type="ECO:0000313" key="3">
    <source>
        <dbReference type="Proteomes" id="UP000249645"/>
    </source>
</evidence>
<dbReference type="InterPro" id="IPR029058">
    <property type="entry name" value="AB_hydrolase_fold"/>
</dbReference>
<proteinExistence type="predicted"/>
<gene>
    <name evidence="2" type="ORF">DI598_12450</name>
</gene>
<dbReference type="InterPro" id="IPR008220">
    <property type="entry name" value="HAT_MetX-like"/>
</dbReference>
<dbReference type="Gene3D" id="3.40.50.1820">
    <property type="entry name" value="alpha/beta hydrolase"/>
    <property type="match status" value="1"/>
</dbReference>
<dbReference type="SUPFAM" id="SSF53474">
    <property type="entry name" value="alpha/beta-Hydrolases"/>
    <property type="match status" value="1"/>
</dbReference>
<protein>
    <recommendedName>
        <fullName evidence="1">AB hydrolase-1 domain-containing protein</fullName>
    </recommendedName>
</protein>
<organism evidence="2 3">
    <name type="scientific">Pseudopedobacter saltans</name>
    <dbReference type="NCBI Taxonomy" id="151895"/>
    <lineage>
        <taxon>Bacteria</taxon>
        <taxon>Pseudomonadati</taxon>
        <taxon>Bacteroidota</taxon>
        <taxon>Sphingobacteriia</taxon>
        <taxon>Sphingobacteriales</taxon>
        <taxon>Sphingobacteriaceae</taxon>
        <taxon>Pseudopedobacter</taxon>
    </lineage>
</organism>
<dbReference type="PANTHER" id="PTHR32268:SF15">
    <property type="entry name" value="HOMOSERINE ACETYLTRANSFERASE FAMILY PROTEIN (AFU_ORTHOLOGUE AFUA_1G15350)"/>
    <property type="match status" value="1"/>
</dbReference>
<accession>A0A2W5EQ49</accession>
<feature type="non-terminal residue" evidence="2">
    <location>
        <position position="195"/>
    </location>
</feature>
<dbReference type="AlphaFoldDB" id="A0A2W5EQ49"/>
<sequence>MPHNYYNRELHGDYELISLGDFKLAEGGTIPNLELAVRKIGELNADKSNAILMPTWFSGTTKILEDVYVGKGHALNPEKYCIILVNQIGNGLSTSPWNADESIKGPKFPKVRIEDDVKAQYKLLTEHFDIPYLQLVVGGSMGAQQTYEWAVRYPDYVKRAAPIAGYAKNTEHDFIFTRTLLDTLTIDPAYNEGNY</sequence>
<dbReference type="PANTHER" id="PTHR32268">
    <property type="entry name" value="HOMOSERINE O-ACETYLTRANSFERASE"/>
    <property type="match status" value="1"/>
</dbReference>
<feature type="domain" description="AB hydrolase-1" evidence="1">
    <location>
        <begin position="74"/>
        <end position="177"/>
    </location>
</feature>
<dbReference type="EMBL" id="QFOI01000236">
    <property type="protein sequence ID" value="PZP46165.1"/>
    <property type="molecule type" value="Genomic_DNA"/>
</dbReference>
<reference evidence="2 3" key="1">
    <citation type="submission" date="2017-11" db="EMBL/GenBank/DDBJ databases">
        <title>Infants hospitalized years apart are colonized by the same room-sourced microbial strains.</title>
        <authorList>
            <person name="Brooks B."/>
            <person name="Olm M.R."/>
            <person name="Firek B.A."/>
            <person name="Baker R."/>
            <person name="Thomas B.C."/>
            <person name="Morowitz M.J."/>
            <person name="Banfield J.F."/>
        </authorList>
    </citation>
    <scope>NUCLEOTIDE SEQUENCE [LARGE SCALE GENOMIC DNA]</scope>
    <source>
        <strain evidence="2">S2_009_000_R2_76</strain>
    </source>
</reference>
<dbReference type="Proteomes" id="UP000249645">
    <property type="component" value="Unassembled WGS sequence"/>
</dbReference>